<dbReference type="InterPro" id="IPR020472">
    <property type="entry name" value="WD40_PAC1"/>
</dbReference>
<feature type="repeat" description="WD" evidence="3">
    <location>
        <begin position="894"/>
        <end position="934"/>
    </location>
</feature>
<feature type="domain" description="NB-ARC" evidence="5">
    <location>
        <begin position="29"/>
        <end position="169"/>
    </location>
</feature>
<dbReference type="Gene3D" id="3.40.50.300">
    <property type="entry name" value="P-loop containing nucleotide triphosphate hydrolases"/>
    <property type="match status" value="1"/>
</dbReference>
<feature type="repeat" description="WD" evidence="3">
    <location>
        <begin position="687"/>
        <end position="728"/>
    </location>
</feature>
<feature type="repeat" description="WD" evidence="3">
    <location>
        <begin position="485"/>
        <end position="519"/>
    </location>
</feature>
<feature type="region of interest" description="Disordered" evidence="4">
    <location>
        <begin position="1054"/>
        <end position="1073"/>
    </location>
</feature>
<dbReference type="PROSITE" id="PS50294">
    <property type="entry name" value="WD_REPEATS_REGION"/>
    <property type="match status" value="9"/>
</dbReference>
<organism evidence="7 8">
    <name type="scientific">Streptosporangium fragile</name>
    <dbReference type="NCBI Taxonomy" id="46186"/>
    <lineage>
        <taxon>Bacteria</taxon>
        <taxon>Bacillati</taxon>
        <taxon>Actinomycetota</taxon>
        <taxon>Actinomycetes</taxon>
        <taxon>Streptosporangiales</taxon>
        <taxon>Streptosporangiaceae</taxon>
        <taxon>Streptosporangium</taxon>
    </lineage>
</organism>
<feature type="repeat" description="WD" evidence="3">
    <location>
        <begin position="654"/>
        <end position="686"/>
    </location>
</feature>
<dbReference type="InterPro" id="IPR041452">
    <property type="entry name" value="APAF1_C"/>
</dbReference>
<dbReference type="SMART" id="SM00320">
    <property type="entry name" value="WD40"/>
    <property type="match status" value="13"/>
</dbReference>
<feature type="compositionally biased region" description="Basic and acidic residues" evidence="4">
    <location>
        <begin position="1063"/>
        <end position="1073"/>
    </location>
</feature>
<dbReference type="PRINTS" id="PR00364">
    <property type="entry name" value="DISEASERSIST"/>
</dbReference>
<keyword evidence="2" id="KW-0677">Repeat</keyword>
<evidence type="ECO:0000256" key="1">
    <source>
        <dbReference type="ARBA" id="ARBA00022574"/>
    </source>
</evidence>
<dbReference type="Proteomes" id="UP001500831">
    <property type="component" value="Unassembled WGS sequence"/>
</dbReference>
<dbReference type="PANTHER" id="PTHR19848:SF8">
    <property type="entry name" value="F-BOX AND WD REPEAT DOMAIN CONTAINING 7"/>
    <property type="match status" value="1"/>
</dbReference>
<proteinExistence type="predicted"/>
<dbReference type="SUPFAM" id="SSF52540">
    <property type="entry name" value="P-loop containing nucleoside triphosphate hydrolases"/>
    <property type="match status" value="1"/>
</dbReference>
<dbReference type="SUPFAM" id="SSF50998">
    <property type="entry name" value="Quinoprotein alcohol dehydrogenase-like"/>
    <property type="match status" value="1"/>
</dbReference>
<dbReference type="Pfam" id="PF00400">
    <property type="entry name" value="WD40"/>
    <property type="match status" value="13"/>
</dbReference>
<dbReference type="Gene3D" id="2.130.10.10">
    <property type="entry name" value="YVTN repeat-like/Quinoprotein amine dehydrogenase"/>
    <property type="match status" value="4"/>
</dbReference>
<feature type="repeat" description="WD" evidence="3">
    <location>
        <begin position="520"/>
        <end position="561"/>
    </location>
</feature>
<dbReference type="InterPro" id="IPR002182">
    <property type="entry name" value="NB-ARC"/>
</dbReference>
<gene>
    <name evidence="7" type="ORF">GCM10010517_51920</name>
</gene>
<evidence type="ECO:0000256" key="4">
    <source>
        <dbReference type="SAM" id="MobiDB-lite"/>
    </source>
</evidence>
<evidence type="ECO:0000256" key="3">
    <source>
        <dbReference type="PROSITE-ProRule" id="PRU00221"/>
    </source>
</evidence>
<dbReference type="InterPro" id="IPR015943">
    <property type="entry name" value="WD40/YVTN_repeat-like_dom_sf"/>
</dbReference>
<dbReference type="Pfam" id="PF00931">
    <property type="entry name" value="NB-ARC"/>
    <property type="match status" value="1"/>
</dbReference>
<dbReference type="InterPro" id="IPR001680">
    <property type="entry name" value="WD40_rpt"/>
</dbReference>
<sequence>MSPRRYVKRPGLSTEVIRLVTGRAGKRRPVALVGMGGSGKSALAADVCGAGRVRRRFPDGVIRLEVRPEQDPVTLLADIGRRSGLAATGRGFATLARGRDTLAAAFRGKRLLIALDGVRDRGPLDAVEVLPDTCRVLFTTRLSGLAEAMDAAEVRVGELTRDQALRLLGAWTREPVGELPPEAHRLCARVGNLALGVAITGAMVARGHSYTDVLALIERDPARIRAELDPRYHHDALFAAVGASVDELPAPDRAGYAQLAVFAGRGPFPREAVQAVWGAEMSGPRTGELLAGLVGRSLLSSPEDGWYVAHRLQYDVMARRLTPDGLVAAHNRLLDGYRETYPDGWTGSAADRYLGSALAGHLAAAGRHDELHALLADVPWIRARLRHGVLPELVSDYRYAHDTLSPHIVRALRLSAPVVTADPDRVRVQLTNRLHGHRDPAVAAWTVRNASDDLPGPWLTAPGPVLTPTTGALEGVLTDHGGRAVPSVAVTPDGSRVVSGGGDGTIRIWDLDTGRQRAALTGHTGTVSSVAVTPDGSRVVSGGGDGTIRIWDLETGRQRAMRADHGGWVYSVAVTPDGSRVVSGGHGPIWVWDLRSGRRRAMRADHGGWAVPSVAVTPDGSRVVSSGGDGTIRIWDLRSGRQRAVLTGHTDAVAVAVTPDGRRAISTGGDRTVRVWDLDTGRQQAALTGHTGWVGPVAVTPDGRLAVSGGGDRTVRVWDLDTGRQRATLTGHTGEVCSVTVTPDGRRAISGGSDGTIRVWNLGTRQRRTVSTGHTGRVYSVAVTPDGNRAISGGDDGTIRIWDLDTRRQRAVLTDRVGWVHTVTVTPDGNRVVSGDGGTVRVWDLDTGRQRATLTGHTGWVHAVAVTPDGRRAISGGETVRVWDLDTGRQRAALTGHTSGVFAVAVTPDGRRVVVGGHGPIWVWELDTGRQRATLTGHTGAVHAMTVTPDGRRAISGGDDGTVRVWDLDTGRQRATLTGHTGAVHAVTVTPDGRRAISGGDDGTVRVWDLDTGRQAADWAGEYPVVACGVVAGGTLKVVVGQRIGPPYLLELHDARTGGGGESDGRELRRTTE</sequence>
<feature type="domain" description="APAF-1 helical" evidence="6">
    <location>
        <begin position="328"/>
        <end position="400"/>
    </location>
</feature>
<dbReference type="RefSeq" id="WP_344976759.1">
    <property type="nucleotide sequence ID" value="NZ_BAAAVI010000042.1"/>
</dbReference>
<dbReference type="PROSITE" id="PS50082">
    <property type="entry name" value="WD_REPEATS_2"/>
    <property type="match status" value="11"/>
</dbReference>
<dbReference type="Gene3D" id="1.10.10.10">
    <property type="entry name" value="Winged helix-like DNA-binding domain superfamily/Winged helix DNA-binding domain"/>
    <property type="match status" value="1"/>
</dbReference>
<evidence type="ECO:0000259" key="6">
    <source>
        <dbReference type="Pfam" id="PF17908"/>
    </source>
</evidence>
<dbReference type="InterPro" id="IPR011047">
    <property type="entry name" value="Quinoprotein_ADH-like_sf"/>
</dbReference>
<evidence type="ECO:0000256" key="2">
    <source>
        <dbReference type="ARBA" id="ARBA00022737"/>
    </source>
</evidence>
<feature type="repeat" description="WD" evidence="3">
    <location>
        <begin position="854"/>
        <end position="893"/>
    </location>
</feature>
<dbReference type="InterPro" id="IPR036322">
    <property type="entry name" value="WD40_repeat_dom_sf"/>
</dbReference>
<feature type="repeat" description="WD" evidence="3">
    <location>
        <begin position="771"/>
        <end position="812"/>
    </location>
</feature>
<evidence type="ECO:0000313" key="8">
    <source>
        <dbReference type="Proteomes" id="UP001500831"/>
    </source>
</evidence>
<feature type="repeat" description="WD" evidence="3">
    <location>
        <begin position="977"/>
        <end position="1018"/>
    </location>
</feature>
<protein>
    <submittedName>
        <fullName evidence="7">Uncharacterized protein</fullName>
    </submittedName>
</protein>
<dbReference type="InterPro" id="IPR027417">
    <property type="entry name" value="P-loop_NTPase"/>
</dbReference>
<reference evidence="8" key="1">
    <citation type="journal article" date="2019" name="Int. J. Syst. Evol. Microbiol.">
        <title>The Global Catalogue of Microorganisms (GCM) 10K type strain sequencing project: providing services to taxonomists for standard genome sequencing and annotation.</title>
        <authorList>
            <consortium name="The Broad Institute Genomics Platform"/>
            <consortium name="The Broad Institute Genome Sequencing Center for Infectious Disease"/>
            <person name="Wu L."/>
            <person name="Ma J."/>
        </authorList>
    </citation>
    <scope>NUCLEOTIDE SEQUENCE [LARGE SCALE GENOMIC DNA]</scope>
    <source>
        <strain evidence="8">JCM 6242</strain>
    </source>
</reference>
<feature type="repeat" description="WD" evidence="3">
    <location>
        <begin position="935"/>
        <end position="976"/>
    </location>
</feature>
<dbReference type="InterPro" id="IPR036388">
    <property type="entry name" value="WH-like_DNA-bd_sf"/>
</dbReference>
<dbReference type="PANTHER" id="PTHR19848">
    <property type="entry name" value="WD40 REPEAT PROTEIN"/>
    <property type="match status" value="1"/>
</dbReference>
<dbReference type="PROSITE" id="PS00678">
    <property type="entry name" value="WD_REPEATS_1"/>
    <property type="match status" value="9"/>
</dbReference>
<evidence type="ECO:0000259" key="5">
    <source>
        <dbReference type="Pfam" id="PF00931"/>
    </source>
</evidence>
<feature type="repeat" description="WD" evidence="3">
    <location>
        <begin position="729"/>
        <end position="770"/>
    </location>
</feature>
<evidence type="ECO:0000313" key="7">
    <source>
        <dbReference type="EMBL" id="GAA2888011.1"/>
    </source>
</evidence>
<dbReference type="PRINTS" id="PR00320">
    <property type="entry name" value="GPROTEINBRPT"/>
</dbReference>
<dbReference type="Gene3D" id="1.25.40.370">
    <property type="match status" value="1"/>
</dbReference>
<keyword evidence="8" id="KW-1185">Reference proteome</keyword>
<dbReference type="CDD" id="cd00200">
    <property type="entry name" value="WD40"/>
    <property type="match status" value="2"/>
</dbReference>
<feature type="repeat" description="WD" evidence="3">
    <location>
        <begin position="611"/>
        <end position="645"/>
    </location>
</feature>
<keyword evidence="1 3" id="KW-0853">WD repeat</keyword>
<dbReference type="EMBL" id="BAAAVI010000042">
    <property type="protein sequence ID" value="GAA2888011.1"/>
    <property type="molecule type" value="Genomic_DNA"/>
</dbReference>
<dbReference type="Pfam" id="PF17908">
    <property type="entry name" value="APAF1_C"/>
    <property type="match status" value="1"/>
</dbReference>
<name>A0ABP6IIP3_9ACTN</name>
<dbReference type="SUPFAM" id="SSF50978">
    <property type="entry name" value="WD40 repeat-like"/>
    <property type="match status" value="1"/>
</dbReference>
<accession>A0ABP6IIP3</accession>
<comment type="caution">
    <text evidence="7">The sequence shown here is derived from an EMBL/GenBank/DDBJ whole genome shotgun (WGS) entry which is preliminary data.</text>
</comment>
<dbReference type="InterPro" id="IPR019775">
    <property type="entry name" value="WD40_repeat_CS"/>
</dbReference>